<dbReference type="Proteomes" id="UP001159363">
    <property type="component" value="Chromosome 2"/>
</dbReference>
<name>A0ABQ9I6G6_9NEOP</name>
<sequence>MYHQVAVHDTDTSFQLIVWRPSPEEPIQDYKLLTVTYGESYVPYLAIRNLRQLAIDEQESLFLSSVVLRNFYVDDLFAQITDTVSSSWRHTVVQLKFDESSVKALGVE</sequence>
<reference evidence="1 2" key="1">
    <citation type="submission" date="2023-02" db="EMBL/GenBank/DDBJ databases">
        <title>LHISI_Scaffold_Assembly.</title>
        <authorList>
            <person name="Stuart O.P."/>
            <person name="Cleave R."/>
            <person name="Magrath M.J.L."/>
            <person name="Mikheyev A.S."/>
        </authorList>
    </citation>
    <scope>NUCLEOTIDE SEQUENCE [LARGE SCALE GENOMIC DNA]</scope>
    <source>
        <strain evidence="1">Daus_M_001</strain>
        <tissue evidence="1">Leg muscle</tissue>
    </source>
</reference>
<accession>A0ABQ9I6G6</accession>
<keyword evidence="2" id="KW-1185">Reference proteome</keyword>
<protein>
    <submittedName>
        <fullName evidence="1">Uncharacterized protein</fullName>
    </submittedName>
</protein>
<proteinExistence type="predicted"/>
<gene>
    <name evidence="1" type="ORF">PR048_004682</name>
</gene>
<organism evidence="1 2">
    <name type="scientific">Dryococelus australis</name>
    <dbReference type="NCBI Taxonomy" id="614101"/>
    <lineage>
        <taxon>Eukaryota</taxon>
        <taxon>Metazoa</taxon>
        <taxon>Ecdysozoa</taxon>
        <taxon>Arthropoda</taxon>
        <taxon>Hexapoda</taxon>
        <taxon>Insecta</taxon>
        <taxon>Pterygota</taxon>
        <taxon>Neoptera</taxon>
        <taxon>Polyneoptera</taxon>
        <taxon>Phasmatodea</taxon>
        <taxon>Verophasmatodea</taxon>
        <taxon>Anareolatae</taxon>
        <taxon>Phasmatidae</taxon>
        <taxon>Eurycanthinae</taxon>
        <taxon>Dryococelus</taxon>
    </lineage>
</organism>
<evidence type="ECO:0000313" key="2">
    <source>
        <dbReference type="Proteomes" id="UP001159363"/>
    </source>
</evidence>
<dbReference type="EMBL" id="JARBHB010000002">
    <property type="protein sequence ID" value="KAJ8892102.1"/>
    <property type="molecule type" value="Genomic_DNA"/>
</dbReference>
<comment type="caution">
    <text evidence="1">The sequence shown here is derived from an EMBL/GenBank/DDBJ whole genome shotgun (WGS) entry which is preliminary data.</text>
</comment>
<evidence type="ECO:0000313" key="1">
    <source>
        <dbReference type="EMBL" id="KAJ8892102.1"/>
    </source>
</evidence>